<evidence type="ECO:0000313" key="1">
    <source>
        <dbReference type="EMBL" id="AKJ07832.1"/>
    </source>
</evidence>
<dbReference type="EMBL" id="CP011509">
    <property type="protein sequence ID" value="AKJ07832.1"/>
    <property type="molecule type" value="Genomic_DNA"/>
</dbReference>
<dbReference type="AlphaFoldDB" id="A0AAC8TJ20"/>
<name>A0AAC8TJ20_9BACT</name>
<gene>
    <name evidence="1" type="ORF">AA314_09458</name>
</gene>
<protein>
    <submittedName>
        <fullName evidence="1">Uncharacterized protein</fullName>
    </submittedName>
</protein>
<proteinExistence type="predicted"/>
<sequence>MLGCLPHIRRRVRLFRDTRAWGAMEAFAGAPYGGARFAA</sequence>
<reference evidence="1 2" key="1">
    <citation type="submission" date="2015-05" db="EMBL/GenBank/DDBJ databases">
        <title>Genome assembly of Archangium gephyra DSM 2261.</title>
        <authorList>
            <person name="Sharma G."/>
            <person name="Subramanian S."/>
        </authorList>
    </citation>
    <scope>NUCLEOTIDE SEQUENCE [LARGE SCALE GENOMIC DNA]</scope>
    <source>
        <strain evidence="1 2">DSM 2261</strain>
    </source>
</reference>
<dbReference type="Proteomes" id="UP000035579">
    <property type="component" value="Chromosome"/>
</dbReference>
<accession>A0AAC8TJ20</accession>
<dbReference type="KEGG" id="age:AA314_09458"/>
<evidence type="ECO:0000313" key="2">
    <source>
        <dbReference type="Proteomes" id="UP000035579"/>
    </source>
</evidence>
<organism evidence="1 2">
    <name type="scientific">Archangium gephyra</name>
    <dbReference type="NCBI Taxonomy" id="48"/>
    <lineage>
        <taxon>Bacteria</taxon>
        <taxon>Pseudomonadati</taxon>
        <taxon>Myxococcota</taxon>
        <taxon>Myxococcia</taxon>
        <taxon>Myxococcales</taxon>
        <taxon>Cystobacterineae</taxon>
        <taxon>Archangiaceae</taxon>
        <taxon>Archangium</taxon>
    </lineage>
</organism>